<keyword evidence="3" id="KW-1005">Bacterial flagellum biogenesis</keyword>
<dbReference type="InterPro" id="IPR005648">
    <property type="entry name" value="FlgD"/>
</dbReference>
<proteinExistence type="inferred from homology"/>
<protein>
    <recommendedName>
        <fullName evidence="2">Basal-body rod modification protein FlgD</fullName>
    </recommendedName>
</protein>
<evidence type="ECO:0000313" key="6">
    <source>
        <dbReference type="EMBL" id="MBB3207807.1"/>
    </source>
</evidence>
<comment type="similarity">
    <text evidence="1">Belongs to the FlgD family.</text>
</comment>
<reference evidence="6 7" key="1">
    <citation type="submission" date="2020-08" db="EMBL/GenBank/DDBJ databases">
        <title>Genomic Encyclopedia of Type Strains, Phase III (KMG-III): the genomes of soil and plant-associated and newly described type strains.</title>
        <authorList>
            <person name="Whitman W."/>
        </authorList>
    </citation>
    <scope>NUCLEOTIDE SEQUENCE [LARGE SCALE GENOMIC DNA]</scope>
    <source>
        <strain evidence="6 7">CECT 8075</strain>
    </source>
</reference>
<evidence type="ECO:0000256" key="4">
    <source>
        <dbReference type="ARBA" id="ARBA00024746"/>
    </source>
</evidence>
<dbReference type="Pfam" id="PF03963">
    <property type="entry name" value="FlgD"/>
    <property type="match status" value="1"/>
</dbReference>
<organism evidence="6 7">
    <name type="scientific">Aporhodopirellula rubra</name>
    <dbReference type="NCBI Taxonomy" id="980271"/>
    <lineage>
        <taxon>Bacteria</taxon>
        <taxon>Pseudomonadati</taxon>
        <taxon>Planctomycetota</taxon>
        <taxon>Planctomycetia</taxon>
        <taxon>Pirellulales</taxon>
        <taxon>Pirellulaceae</taxon>
        <taxon>Aporhodopirellula</taxon>
    </lineage>
</organism>
<accession>A0A7W5E0Y0</accession>
<gene>
    <name evidence="6" type="ORF">FHS27_003634</name>
</gene>
<sequence length="151" mass="15823">MSAASQTGSTTAASTANFSSTSSSSGTNDGYNDLGTDDFLKLLIQELQNQDPLNPMDNSEMVQQIGLIREIGATDELTGTLTTLSDNQQLVTASGLIGKQVSGLATDSSQVDGVVDRVTVETNGENEARSIKVHVGGKTMILENIRDIQTG</sequence>
<dbReference type="EMBL" id="JACHXU010000012">
    <property type="protein sequence ID" value="MBB3207807.1"/>
    <property type="molecule type" value="Genomic_DNA"/>
</dbReference>
<evidence type="ECO:0000313" key="7">
    <source>
        <dbReference type="Proteomes" id="UP000536179"/>
    </source>
</evidence>
<keyword evidence="7" id="KW-1185">Reference proteome</keyword>
<evidence type="ECO:0000256" key="3">
    <source>
        <dbReference type="ARBA" id="ARBA00022795"/>
    </source>
</evidence>
<dbReference type="RefSeq" id="WP_184306092.1">
    <property type="nucleotide sequence ID" value="NZ_JACHXU010000012.1"/>
</dbReference>
<evidence type="ECO:0000256" key="5">
    <source>
        <dbReference type="SAM" id="MobiDB-lite"/>
    </source>
</evidence>
<dbReference type="AlphaFoldDB" id="A0A7W5E0Y0"/>
<dbReference type="Proteomes" id="UP000536179">
    <property type="component" value="Unassembled WGS sequence"/>
</dbReference>
<evidence type="ECO:0000256" key="2">
    <source>
        <dbReference type="ARBA" id="ARBA00016013"/>
    </source>
</evidence>
<dbReference type="GO" id="GO:0044781">
    <property type="term" value="P:bacterial-type flagellum organization"/>
    <property type="evidence" value="ECO:0007669"/>
    <property type="project" value="UniProtKB-KW"/>
</dbReference>
<keyword evidence="6" id="KW-0966">Cell projection</keyword>
<feature type="region of interest" description="Disordered" evidence="5">
    <location>
        <begin position="1"/>
        <end position="31"/>
    </location>
</feature>
<comment type="function">
    <text evidence="4">Required for flagellar hook formation. May act as a scaffolding protein.</text>
</comment>
<keyword evidence="6" id="KW-0282">Flagellum</keyword>
<keyword evidence="6" id="KW-0969">Cilium</keyword>
<name>A0A7W5E0Y0_9BACT</name>
<evidence type="ECO:0000256" key="1">
    <source>
        <dbReference type="ARBA" id="ARBA00010577"/>
    </source>
</evidence>
<comment type="caution">
    <text evidence="6">The sequence shown here is derived from an EMBL/GenBank/DDBJ whole genome shotgun (WGS) entry which is preliminary data.</text>
</comment>
<feature type="compositionally biased region" description="Low complexity" evidence="5">
    <location>
        <begin position="1"/>
        <end position="25"/>
    </location>
</feature>